<dbReference type="PANTHER" id="PTHR33155:SF3">
    <property type="entry name" value="PROTEIN FAF-LIKE, CHLOROPLASTIC"/>
    <property type="match status" value="1"/>
</dbReference>
<reference evidence="4" key="1">
    <citation type="submission" date="2020-10" db="EMBL/GenBank/DDBJ databases">
        <authorList>
            <person name="Han B."/>
            <person name="Lu T."/>
            <person name="Zhao Q."/>
            <person name="Huang X."/>
            <person name="Zhao Y."/>
        </authorList>
    </citation>
    <scope>NUCLEOTIDE SEQUENCE</scope>
</reference>
<dbReference type="OrthoDB" id="1303570at2759"/>
<evidence type="ECO:0000259" key="3">
    <source>
        <dbReference type="Pfam" id="PF11250"/>
    </source>
</evidence>
<evidence type="ECO:0000313" key="5">
    <source>
        <dbReference type="Proteomes" id="UP000604825"/>
    </source>
</evidence>
<proteinExistence type="inferred from homology"/>
<dbReference type="InterPro" id="IPR021410">
    <property type="entry name" value="FAF"/>
</dbReference>
<dbReference type="EMBL" id="CAJGYO010000002">
    <property type="protein sequence ID" value="CAD6214187.1"/>
    <property type="molecule type" value="Genomic_DNA"/>
</dbReference>
<gene>
    <name evidence="4" type="ORF">NCGR_LOCUS9634</name>
</gene>
<dbReference type="Pfam" id="PF11250">
    <property type="entry name" value="FAF"/>
    <property type="match status" value="1"/>
</dbReference>
<dbReference type="AlphaFoldDB" id="A0A811N3E9"/>
<protein>
    <recommendedName>
        <fullName evidence="3">FAF domain-containing protein</fullName>
    </recommendedName>
</protein>
<feature type="domain" description="FAF" evidence="3">
    <location>
        <begin position="269"/>
        <end position="322"/>
    </location>
</feature>
<name>A0A811N3E9_9POAL</name>
<comment type="caution">
    <text evidence="4">The sequence shown here is derived from an EMBL/GenBank/DDBJ whole genome shotgun (WGS) entry which is preliminary data.</text>
</comment>
<sequence>MGPSPLSLNGQYPLLSPLAAARPTNTTPAEQPHHTCLQQSLCCATTAAQTSTSSRVRTTSPRPHKFQHQVLPNSELLLAAQQCACSARFSDLREQARLPLHIFLQAAKMSVAVCRGPAVPAFEAPCWLRPAEPYKQPEVVVDDRTAQVDIWNAIQADVDKVAPAGAKKASKPYVHPLVRRSSSLMSQKSLEVCTESLGNETGSGDFTSSLDMASLFDSPLPAAAAAAAPEESFWQHDAGRCCEEEQWESKDLAAVNYHCSAGTRSPRRSFPPPLPSMSRSDGPCLQMRARRQDGRLVVEAVAVRPRGYLHAKRQGGRLRLSFVECSARDQSAASKITEAAAEAPYFRTVEPRSVQEEEAAVEMEEDDEVMEEEEEEVEVVDRGTVVEVKVSTQPQTHTAAKVHRSTLVINKFVGSTPVSADQPRCHTDDTTQHEADTCDEAATAQSPRPTLRRVPSSTTTLAAAVAVASTGTDVDVPPAPEDDDECGGLHLSGASAAAETKQLLLSFSSRRGDKQDLLQSVRRCRQLRQKKLFILEPYCIATS</sequence>
<evidence type="ECO:0000313" key="4">
    <source>
        <dbReference type="EMBL" id="CAD6214187.1"/>
    </source>
</evidence>
<accession>A0A811N3E9</accession>
<organism evidence="4 5">
    <name type="scientific">Miscanthus lutarioriparius</name>
    <dbReference type="NCBI Taxonomy" id="422564"/>
    <lineage>
        <taxon>Eukaryota</taxon>
        <taxon>Viridiplantae</taxon>
        <taxon>Streptophyta</taxon>
        <taxon>Embryophyta</taxon>
        <taxon>Tracheophyta</taxon>
        <taxon>Spermatophyta</taxon>
        <taxon>Magnoliopsida</taxon>
        <taxon>Liliopsida</taxon>
        <taxon>Poales</taxon>
        <taxon>Poaceae</taxon>
        <taxon>PACMAD clade</taxon>
        <taxon>Panicoideae</taxon>
        <taxon>Andropogonodae</taxon>
        <taxon>Andropogoneae</taxon>
        <taxon>Saccharinae</taxon>
        <taxon>Miscanthus</taxon>
    </lineage>
</organism>
<keyword evidence="5" id="KW-1185">Reference proteome</keyword>
<dbReference type="Proteomes" id="UP000604825">
    <property type="component" value="Unassembled WGS sequence"/>
</dbReference>
<evidence type="ECO:0000256" key="1">
    <source>
        <dbReference type="ARBA" id="ARBA00008690"/>
    </source>
</evidence>
<dbReference type="InterPro" id="IPR046431">
    <property type="entry name" value="FAF_dom"/>
</dbReference>
<feature type="region of interest" description="Disordered" evidence="2">
    <location>
        <begin position="264"/>
        <end position="283"/>
    </location>
</feature>
<dbReference type="PANTHER" id="PTHR33155">
    <property type="entry name" value="FANTASTIC FOUR-LIKE PROTEIN (DUF3049)"/>
    <property type="match status" value="1"/>
</dbReference>
<evidence type="ECO:0000256" key="2">
    <source>
        <dbReference type="SAM" id="MobiDB-lite"/>
    </source>
</evidence>
<comment type="similarity">
    <text evidence="1">Belongs to the fantastic four family.</text>
</comment>